<name>A0A0F7L525_9VIRU</name>
<evidence type="ECO:0000256" key="1">
    <source>
        <dbReference type="SAM" id="MobiDB-lite"/>
    </source>
</evidence>
<dbReference type="EMBL" id="KR029596">
    <property type="protein sequence ID" value="AKH47639.1"/>
    <property type="molecule type" value="Genomic_DNA"/>
</dbReference>
<sequence length="61" mass="6768">MVKEELDGEKDRCPCRGSGEALETCSGRRSEQGHGRIPRLLPSSVGRSEQITHWDPVWSGC</sequence>
<reference evidence="2" key="2">
    <citation type="submission" date="2015-03" db="EMBL/GenBank/DDBJ databases">
        <authorList>
            <person name="Chow C.-E.T."/>
            <person name="Winget D.M."/>
            <person name="White R.A.III."/>
            <person name="Hallam S.J."/>
            <person name="Suttle C.A."/>
        </authorList>
    </citation>
    <scope>NUCLEOTIDE SEQUENCE</scope>
    <source>
        <strain evidence="2">Oxic1_1</strain>
    </source>
</reference>
<accession>A0A0F7L525</accession>
<proteinExistence type="predicted"/>
<feature type="region of interest" description="Disordered" evidence="1">
    <location>
        <begin position="24"/>
        <end position="48"/>
    </location>
</feature>
<reference evidence="2" key="1">
    <citation type="journal article" date="2015" name="Front. Microbiol.">
        <title>Combining genomic sequencing methods to explore viral diversity and reveal potential virus-host interactions.</title>
        <authorList>
            <person name="Chow C.E."/>
            <person name="Winget D.M."/>
            <person name="White R.A.III."/>
            <person name="Hallam S.J."/>
            <person name="Suttle C.A."/>
        </authorList>
    </citation>
    <scope>NUCLEOTIDE SEQUENCE</scope>
    <source>
        <strain evidence="2">Oxic1_1</strain>
    </source>
</reference>
<protein>
    <submittedName>
        <fullName evidence="2">Uncharacterized protein</fullName>
    </submittedName>
</protein>
<evidence type="ECO:0000313" key="2">
    <source>
        <dbReference type="EMBL" id="AKH47639.1"/>
    </source>
</evidence>
<organism evidence="2">
    <name type="scientific">uncultured marine virus</name>
    <dbReference type="NCBI Taxonomy" id="186617"/>
    <lineage>
        <taxon>Viruses</taxon>
        <taxon>environmental samples</taxon>
    </lineage>
</organism>